<proteinExistence type="predicted"/>
<organism evidence="2">
    <name type="scientific">Sarsia tubulosa</name>
    <dbReference type="NCBI Taxonomy" id="264121"/>
    <lineage>
        <taxon>Eukaryota</taxon>
        <taxon>Metazoa</taxon>
        <taxon>Cnidaria</taxon>
        <taxon>Hydrozoa</taxon>
        <taxon>Hydroidolina</taxon>
        <taxon>Anthoathecata</taxon>
        <taxon>Capitata</taxon>
        <taxon>Corynidae</taxon>
        <taxon>Sarsia</taxon>
    </lineage>
</organism>
<protein>
    <submittedName>
        <fullName evidence="2">ATP synthase F0 subunit 8</fullName>
    </submittedName>
</protein>
<dbReference type="EMBL" id="KT809333">
    <property type="protein sequence ID" value="ALO20786.1"/>
    <property type="molecule type" value="Genomic_DNA"/>
</dbReference>
<gene>
    <name evidence="2" type="primary">atp8</name>
</gene>
<evidence type="ECO:0000313" key="2">
    <source>
        <dbReference type="EMBL" id="ALO20786.1"/>
    </source>
</evidence>
<keyword evidence="1" id="KW-1133">Transmembrane helix</keyword>
<geneLocation type="mitochondrion" evidence="2"/>
<dbReference type="AlphaFoldDB" id="A0A0S2IB25"/>
<reference evidence="2" key="1">
    <citation type="journal article" date="2015" name="PeerJ">
        <title>Phylogenetic analysis of higher-level relationships within Hydroidolina (Cnidaria: Hydrozoa) using mitochondrial genome data and insight into their mitochondrial transcription.</title>
        <authorList>
            <person name="Kayal E."/>
            <person name="Bentlage B."/>
            <person name="Cartwright P."/>
            <person name="Yanagihara A.A."/>
            <person name="Lindsay D.J."/>
            <person name="Hopcroft R.R."/>
            <person name="Collins A.G."/>
        </authorList>
    </citation>
    <scope>NUCLEOTIDE SEQUENCE</scope>
</reference>
<accession>A0A0S2IB25</accession>
<feature type="transmembrane region" description="Helical" evidence="1">
    <location>
        <begin position="6"/>
        <end position="32"/>
    </location>
</feature>
<keyword evidence="1" id="KW-0472">Membrane</keyword>
<name>A0A0S2IB25_9CNID</name>
<keyword evidence="2" id="KW-0496">Mitochondrion</keyword>
<evidence type="ECO:0000256" key="1">
    <source>
        <dbReference type="SAM" id="Phobius"/>
    </source>
</evidence>
<sequence>MSQLDISISFSQIIGLLFCFYLFLHYVIILMVQHWYNKKLRSLSEEDFDKEWAKIDNSIIIKRILKL</sequence>
<keyword evidence="1" id="KW-0812">Transmembrane</keyword>